<proteinExistence type="predicted"/>
<feature type="region of interest" description="Disordered" evidence="1">
    <location>
        <begin position="40"/>
        <end position="63"/>
    </location>
</feature>
<keyword evidence="3" id="KW-1185">Reference proteome</keyword>
<evidence type="ECO:0000313" key="2">
    <source>
        <dbReference type="EMBL" id="CAD6189293.1"/>
    </source>
</evidence>
<dbReference type="OrthoDB" id="10017659at2759"/>
<feature type="compositionally biased region" description="Polar residues" evidence="1">
    <location>
        <begin position="693"/>
        <end position="708"/>
    </location>
</feature>
<accession>A0A8S1H1Y8</accession>
<feature type="region of interest" description="Disordered" evidence="1">
    <location>
        <begin position="388"/>
        <end position="470"/>
    </location>
</feature>
<feature type="compositionally biased region" description="Polar residues" evidence="1">
    <location>
        <begin position="662"/>
        <end position="672"/>
    </location>
</feature>
<dbReference type="AlphaFoldDB" id="A0A8S1H1Y8"/>
<protein>
    <submittedName>
        <fullName evidence="2">Uncharacterized protein</fullName>
    </submittedName>
</protein>
<name>A0A8S1H1Y8_9PELO</name>
<feature type="region of interest" description="Disordered" evidence="1">
    <location>
        <begin position="243"/>
        <end position="287"/>
    </location>
</feature>
<evidence type="ECO:0000313" key="3">
    <source>
        <dbReference type="Proteomes" id="UP000835052"/>
    </source>
</evidence>
<evidence type="ECO:0000256" key="1">
    <source>
        <dbReference type="SAM" id="MobiDB-lite"/>
    </source>
</evidence>
<reference evidence="2" key="1">
    <citation type="submission" date="2020-10" db="EMBL/GenBank/DDBJ databases">
        <authorList>
            <person name="Kikuchi T."/>
        </authorList>
    </citation>
    <scope>NUCLEOTIDE SEQUENCE</scope>
    <source>
        <strain evidence="2">NKZ352</strain>
    </source>
</reference>
<comment type="caution">
    <text evidence="2">The sequence shown here is derived from an EMBL/GenBank/DDBJ whole genome shotgun (WGS) entry which is preliminary data.</text>
</comment>
<gene>
    <name evidence="2" type="ORF">CAUJ_LOCUS5212</name>
</gene>
<feature type="region of interest" description="Disordered" evidence="1">
    <location>
        <begin position="331"/>
        <end position="351"/>
    </location>
</feature>
<dbReference type="EMBL" id="CAJGYM010000010">
    <property type="protein sequence ID" value="CAD6189293.1"/>
    <property type="molecule type" value="Genomic_DNA"/>
</dbReference>
<organism evidence="2 3">
    <name type="scientific">Caenorhabditis auriculariae</name>
    <dbReference type="NCBI Taxonomy" id="2777116"/>
    <lineage>
        <taxon>Eukaryota</taxon>
        <taxon>Metazoa</taxon>
        <taxon>Ecdysozoa</taxon>
        <taxon>Nematoda</taxon>
        <taxon>Chromadorea</taxon>
        <taxon>Rhabditida</taxon>
        <taxon>Rhabditina</taxon>
        <taxon>Rhabditomorpha</taxon>
        <taxon>Rhabditoidea</taxon>
        <taxon>Rhabditidae</taxon>
        <taxon>Peloderinae</taxon>
        <taxon>Caenorhabditis</taxon>
    </lineage>
</organism>
<feature type="region of interest" description="Disordered" evidence="1">
    <location>
        <begin position="526"/>
        <end position="555"/>
    </location>
</feature>
<feature type="region of interest" description="Disordered" evidence="1">
    <location>
        <begin position="613"/>
        <end position="728"/>
    </location>
</feature>
<sequence length="728" mass="76849">MNVGGAGGTPLAGFTHAQLQQLASQLGGNPQLANLAVNGLQPTLTPQPQPPTQTTSAMPSAVTTPAVQQTVVAPNAAMAHAQPVPSLPWPLLNPVINVPHFDVVTYRNVNMEAQPSHDPSGMDLPLTDITTIRFFFNLGVQQARNMAAHRFPEPLNPLAAPQNQLLSIAYAGGAQNYDQLTQILNTQAMIRQAQVQAQAQAVQAHAAAAATQQQAQQAQQAQAQQAQVAHQQHLNRLAVAQQHQHMQQAIAQQRQAAEQQAHQQAHQQAQQQAQQQANAAQQAQQAHHANPLGIARLPGHPDFAAFAASNALAVTSAAVNQLVGGNHGVGASSSASQVVPGGPGKPGPNYEDQAMLLQRALLNATVANTQANAKPSLYEIRLQALATQQQQQQQPQAPNPNGSRTMNIHPYLRPAENLKPPAANGDAPVSPRAPIVMSTSPVPAPSGGEGPRLQAADQPSTSSSNEEEQRAVPEIAIDANSAIVPVAAAGPSSSQAVSSSVNSGIPSLFQMSEDHFTETFLKKAMKRQEGEPAKQASPKPREPEKEEDDSEDDKPALAPILMMSYLRTCIGNAKTQLNASGVQVGVDDNGMLVDFSSRPVDPIFKEAREELARNRDFRQDHNRSSPKRPPLPGQALGPANSAPAAGVSTSTPSPCQPVVGSPGSTKSESPSTRGFAPIAQNPLGINRAMIDATTPTKRPNPDSSSSTPVRVEDDEDEASSQKKLKIDE</sequence>
<feature type="compositionally biased region" description="Low complexity" evidence="1">
    <location>
        <begin position="331"/>
        <end position="340"/>
    </location>
</feature>
<dbReference type="Proteomes" id="UP000835052">
    <property type="component" value="Unassembled WGS sequence"/>
</dbReference>
<feature type="compositionally biased region" description="Basic and acidic residues" evidence="1">
    <location>
        <begin position="613"/>
        <end position="623"/>
    </location>
</feature>